<evidence type="ECO:0000256" key="1">
    <source>
        <dbReference type="SAM" id="MobiDB-lite"/>
    </source>
</evidence>
<evidence type="ECO:0008006" key="6">
    <source>
        <dbReference type="Google" id="ProtNLM"/>
    </source>
</evidence>
<dbReference type="PANTHER" id="PTHR47691:SF3">
    <property type="entry name" value="HTH-TYPE TRANSCRIPTIONAL REGULATOR RV0890C-RELATED"/>
    <property type="match status" value="1"/>
</dbReference>
<dbReference type="InterPro" id="IPR025139">
    <property type="entry name" value="DUF4062"/>
</dbReference>
<dbReference type="Pfam" id="PF13401">
    <property type="entry name" value="AAA_22"/>
    <property type="match status" value="1"/>
</dbReference>
<reference evidence="5" key="1">
    <citation type="journal article" date="2019" name="Int. J. Syst. Evol. Microbiol.">
        <title>The Global Catalogue of Microorganisms (GCM) 10K type strain sequencing project: providing services to taxonomists for standard genome sequencing and annotation.</title>
        <authorList>
            <consortium name="The Broad Institute Genomics Platform"/>
            <consortium name="The Broad Institute Genome Sequencing Center for Infectious Disease"/>
            <person name="Wu L."/>
            <person name="Ma J."/>
        </authorList>
    </citation>
    <scope>NUCLEOTIDE SEQUENCE [LARGE SCALE GENOMIC DNA]</scope>
    <source>
        <strain evidence="5">JCM 14901</strain>
    </source>
</reference>
<dbReference type="Proteomes" id="UP001499933">
    <property type="component" value="Unassembled WGS sequence"/>
</dbReference>
<name>A0ABP5CE65_9MICO</name>
<evidence type="ECO:0000259" key="2">
    <source>
        <dbReference type="Pfam" id="PF13271"/>
    </source>
</evidence>
<dbReference type="EMBL" id="BAAAOG010000005">
    <property type="protein sequence ID" value="GAA1962524.1"/>
    <property type="molecule type" value="Genomic_DNA"/>
</dbReference>
<dbReference type="Gene3D" id="3.40.50.300">
    <property type="entry name" value="P-loop containing nucleotide triphosphate hydrolases"/>
    <property type="match status" value="1"/>
</dbReference>
<evidence type="ECO:0000259" key="3">
    <source>
        <dbReference type="Pfam" id="PF13401"/>
    </source>
</evidence>
<organism evidence="4 5">
    <name type="scientific">Microbacterium deminutum</name>
    <dbReference type="NCBI Taxonomy" id="344164"/>
    <lineage>
        <taxon>Bacteria</taxon>
        <taxon>Bacillati</taxon>
        <taxon>Actinomycetota</taxon>
        <taxon>Actinomycetes</taxon>
        <taxon>Micrococcales</taxon>
        <taxon>Microbacteriaceae</taxon>
        <taxon>Microbacterium</taxon>
    </lineage>
</organism>
<dbReference type="PANTHER" id="PTHR47691">
    <property type="entry name" value="REGULATOR-RELATED"/>
    <property type="match status" value="1"/>
</dbReference>
<protein>
    <recommendedName>
        <fullName evidence="6">DUF4062 domain-containing protein</fullName>
    </recommendedName>
</protein>
<feature type="domain" description="ORC1/DEAH AAA+ ATPase" evidence="3">
    <location>
        <begin position="213"/>
        <end position="309"/>
    </location>
</feature>
<dbReference type="InterPro" id="IPR011990">
    <property type="entry name" value="TPR-like_helical_dom_sf"/>
</dbReference>
<comment type="caution">
    <text evidence="4">The sequence shown here is derived from an EMBL/GenBank/DDBJ whole genome shotgun (WGS) entry which is preliminary data.</text>
</comment>
<dbReference type="InterPro" id="IPR049945">
    <property type="entry name" value="AAA_22"/>
</dbReference>
<evidence type="ECO:0000313" key="4">
    <source>
        <dbReference type="EMBL" id="GAA1962524.1"/>
    </source>
</evidence>
<dbReference type="SUPFAM" id="SSF52540">
    <property type="entry name" value="P-loop containing nucleoside triphosphate hydrolases"/>
    <property type="match status" value="1"/>
</dbReference>
<proteinExistence type="predicted"/>
<dbReference type="InterPro" id="IPR027417">
    <property type="entry name" value="P-loop_NTPase"/>
</dbReference>
<feature type="domain" description="DUF4062" evidence="2">
    <location>
        <begin position="22"/>
        <end position="103"/>
    </location>
</feature>
<keyword evidence="5" id="KW-1185">Reference proteome</keyword>
<feature type="region of interest" description="Disordered" evidence="1">
    <location>
        <begin position="168"/>
        <end position="187"/>
    </location>
</feature>
<accession>A0ABP5CE65</accession>
<evidence type="ECO:0000313" key="5">
    <source>
        <dbReference type="Proteomes" id="UP001499933"/>
    </source>
</evidence>
<dbReference type="Gene3D" id="1.25.40.10">
    <property type="entry name" value="Tetratricopeptide repeat domain"/>
    <property type="match status" value="1"/>
</dbReference>
<gene>
    <name evidence="4" type="ORF">GCM10009776_26490</name>
</gene>
<dbReference type="Pfam" id="PF13271">
    <property type="entry name" value="DUF4062"/>
    <property type="match status" value="1"/>
</dbReference>
<dbReference type="SUPFAM" id="SSF48452">
    <property type="entry name" value="TPR-like"/>
    <property type="match status" value="1"/>
</dbReference>
<sequence length="869" mass="94524">MDAAVSGTSSARVIRTPDQRLRVFVSSTLRELEPERAAARAAIERLHLAPVMFELGARPHPPRELYRAYLAQSDVFVGLYWEQYGWIAPGEDVSGLEDEYRLADPELPKLIYVKQPAQRDERLAGLMERIRADDTASYKPFSDADELAGLLEADLATLLAERFDAGRAPSSTSLAEPTTGRIPVPSTDVVGRGRDVATLLAWLGGGEDGVDVRRLITLVGPGGIGKSRLAIEVARLASDRFDRVTFVPLEHVRDPDDVLPAIARELGVRAGDDLPLVERLARARAGRRDLLVLDNFEQVIEAAPVVATLLAQLAEASLLVTSRTRLRVRGEQVFDVDPLELPGDPDASAMPDIIGASAVRLFADRARAADQRFELTDSNGRDVARICRALDGVPLAIELAAAGIRVLTPAAMLSRLDGVLPLPAAADRDSPERQRTIQATVEWSIDLLGEDAHALFTRLGVFAGDFSLDAVEAVTSDASWTAGLLQTLLELVDGSLLREHDVDGLPLFSMLAPVREIATARFEQETDAAAVRLAHAGFYVRLAAQVEPLLRGSTQHPAVRRLEAERDNLQSGYRHLIAAGEVDAVADAVWRLLLYWWIEDLLPDAKAWMQDVLGRGVRLTGRTLAVARLLPAWVSLWQPGDEIDVAAIEESVVLFHEVEDVFSEGCALTILGIAYGATAPPDLDRAEDVLRRALELVPVDLDPSFNAVFRSVLGTNEFLRGRAAEALALFEAARADAVRVGDRFVEGLTLTNVGWSRLALGEAHPEFFTRHLEITLSFGSEDGVGYAFEGLAACAIVLGDIERAGIFLGAAETIRQRTGIFDRRSYVTYGPFVERVLASERAGEFVAARDQGHQTTRADAVRLALEGGP</sequence>